<comment type="caution">
    <text evidence="1">The sequence shown here is derived from an EMBL/GenBank/DDBJ whole genome shotgun (WGS) entry which is preliminary data.</text>
</comment>
<dbReference type="Proteomes" id="UP000037035">
    <property type="component" value="Unassembled WGS sequence"/>
</dbReference>
<dbReference type="VEuPathDB" id="FungiDB:VP01_377g4"/>
<proteinExistence type="predicted"/>
<accession>A0A0L6UTK9</accession>
<reference evidence="1 2" key="1">
    <citation type="submission" date="2015-08" db="EMBL/GenBank/DDBJ databases">
        <title>Next Generation Sequencing and Analysis of the Genome of Puccinia sorghi L Schw, the Causal Agent of Maize Common Rust.</title>
        <authorList>
            <person name="Rochi L."/>
            <person name="Burguener G."/>
            <person name="Darino M."/>
            <person name="Turjanski A."/>
            <person name="Kreff E."/>
            <person name="Dieguez M.J."/>
            <person name="Sacco F."/>
        </authorList>
    </citation>
    <scope>NUCLEOTIDE SEQUENCE [LARGE SCALE GENOMIC DNA]</scope>
    <source>
        <strain evidence="1 2">RO10H11247</strain>
    </source>
</reference>
<keyword evidence="2" id="KW-1185">Reference proteome</keyword>
<evidence type="ECO:0000313" key="1">
    <source>
        <dbReference type="EMBL" id="KNZ51866.1"/>
    </source>
</evidence>
<evidence type="ECO:0000313" key="2">
    <source>
        <dbReference type="Proteomes" id="UP000037035"/>
    </source>
</evidence>
<organism evidence="1 2">
    <name type="scientific">Puccinia sorghi</name>
    <dbReference type="NCBI Taxonomy" id="27349"/>
    <lineage>
        <taxon>Eukaryota</taxon>
        <taxon>Fungi</taxon>
        <taxon>Dikarya</taxon>
        <taxon>Basidiomycota</taxon>
        <taxon>Pucciniomycotina</taxon>
        <taxon>Pucciniomycetes</taxon>
        <taxon>Pucciniales</taxon>
        <taxon>Pucciniaceae</taxon>
        <taxon>Puccinia</taxon>
    </lineage>
</organism>
<gene>
    <name evidence="1" type="ORF">VP01_377g4</name>
</gene>
<sequence length="176" mass="19576">MHPKHPDSSADWEESEYVLVNLDVTPLTEPPADFVIITSADIQPGPGHQLDQVQPAALEHQQDVREIDTKADVIFTEVELEEVMGNLMTTGIFKGSEDSLPSLTPIKLQQIVHKLKAMGFSHPFRIDSLESGDWIVCVITEKWTSGTSRHACLDDYFPQFVAFKSIGFDIENGEGP</sequence>
<name>A0A0L6UTK9_9BASI</name>
<dbReference type="EMBL" id="LAVV01008812">
    <property type="protein sequence ID" value="KNZ51866.1"/>
    <property type="molecule type" value="Genomic_DNA"/>
</dbReference>
<protein>
    <submittedName>
        <fullName evidence="1">Uncharacterized protein</fullName>
    </submittedName>
</protein>
<dbReference type="AlphaFoldDB" id="A0A0L6UTK9"/>